<dbReference type="AlphaFoldDB" id="A0A7X6CZ25"/>
<sequence length="66" mass="7527">MRRALGGVRWYVGELLGEITGDNAYRRYCERARREGPEAEVLDRGAFERRRAEVRAARPNGGARCC</sequence>
<evidence type="ECO:0000313" key="2">
    <source>
        <dbReference type="Proteomes" id="UP000578686"/>
    </source>
</evidence>
<comment type="caution">
    <text evidence="1">The sequence shown here is derived from an EMBL/GenBank/DDBJ whole genome shotgun (WGS) entry which is preliminary data.</text>
</comment>
<accession>A0A7X6CZ25</accession>
<gene>
    <name evidence="1" type="ORF">HCN56_06205</name>
</gene>
<dbReference type="Pfam" id="PF04328">
    <property type="entry name" value="Sel_put"/>
    <property type="match status" value="1"/>
</dbReference>
<dbReference type="Proteomes" id="UP000578686">
    <property type="component" value="Unassembled WGS sequence"/>
</dbReference>
<reference evidence="1 2" key="1">
    <citation type="submission" date="2020-03" db="EMBL/GenBank/DDBJ databases">
        <title>Draft genome of Streptomyces sp. ventii, isolated from the Axial Seamount in the Pacific Ocean, and resequencing of the two type strains Streptomyces lonarensis strain NCL 716 and Streptomyces bohaiensis strain 11A07.</title>
        <authorList>
            <person name="Loughran R.M."/>
            <person name="Pfannmuller K.M."/>
            <person name="Wasson B.J."/>
            <person name="Deadmond M.C."/>
            <person name="Paddock B.E."/>
            <person name="Koyack M.J."/>
            <person name="Gallegos D.A."/>
            <person name="Mitchell E.A."/>
            <person name="Ushijima B."/>
            <person name="Saw J.H."/>
            <person name="Mcphail K.L."/>
            <person name="Videau P."/>
        </authorList>
    </citation>
    <scope>NUCLEOTIDE SEQUENCE [LARGE SCALE GENOMIC DNA]</scope>
    <source>
        <strain evidence="1 2">NCL716</strain>
    </source>
</reference>
<organism evidence="1 2">
    <name type="scientific">Streptomyces lonarensis</name>
    <dbReference type="NCBI Taxonomy" id="700599"/>
    <lineage>
        <taxon>Bacteria</taxon>
        <taxon>Bacillati</taxon>
        <taxon>Actinomycetota</taxon>
        <taxon>Actinomycetes</taxon>
        <taxon>Kitasatosporales</taxon>
        <taxon>Streptomycetaceae</taxon>
        <taxon>Streptomyces</taxon>
    </lineage>
</organism>
<dbReference type="EMBL" id="JAAVJD010000028">
    <property type="protein sequence ID" value="NJQ05177.1"/>
    <property type="molecule type" value="Genomic_DNA"/>
</dbReference>
<protein>
    <submittedName>
        <fullName evidence="1">YbdD/YjiX family protein</fullName>
    </submittedName>
</protein>
<evidence type="ECO:0000313" key="1">
    <source>
        <dbReference type="EMBL" id="NJQ05177.1"/>
    </source>
</evidence>
<dbReference type="InterPro" id="IPR007423">
    <property type="entry name" value="Sel_put"/>
</dbReference>
<dbReference type="RefSeq" id="WP_167968468.1">
    <property type="nucleotide sequence ID" value="NZ_BHZG01000025.1"/>
</dbReference>
<name>A0A7X6CZ25_9ACTN</name>
<keyword evidence="2" id="KW-1185">Reference proteome</keyword>
<proteinExistence type="predicted"/>